<sequence length="110" mass="12221">MNPARSARIPLVDLIYIEIGGHFPSLSKLSIFYLKSFPICSLSFTDSDRFHRAGVGCGWPESGACMFDFGGVKLKLQICLDLACFEIVDLDPQDQQLGGVFSKLHALYLY</sequence>
<proteinExistence type="predicted"/>
<gene>
    <name evidence="1" type="ORF">DY000_02006246</name>
</gene>
<accession>A0ABQ7CDY4</accession>
<evidence type="ECO:0000313" key="1">
    <source>
        <dbReference type="EMBL" id="KAF3549826.1"/>
    </source>
</evidence>
<dbReference type="Proteomes" id="UP000266723">
    <property type="component" value="Unassembled WGS sequence"/>
</dbReference>
<keyword evidence="2" id="KW-1185">Reference proteome</keyword>
<name>A0ABQ7CDY4_BRACR</name>
<evidence type="ECO:0000313" key="2">
    <source>
        <dbReference type="Proteomes" id="UP000266723"/>
    </source>
</evidence>
<dbReference type="EMBL" id="QGKV02000832">
    <property type="protein sequence ID" value="KAF3549826.1"/>
    <property type="molecule type" value="Genomic_DNA"/>
</dbReference>
<comment type="caution">
    <text evidence="1">The sequence shown here is derived from an EMBL/GenBank/DDBJ whole genome shotgun (WGS) entry which is preliminary data.</text>
</comment>
<protein>
    <recommendedName>
        <fullName evidence="3">FBD domain-containing protein</fullName>
    </recommendedName>
</protein>
<reference evidence="1 2" key="1">
    <citation type="journal article" date="2020" name="BMC Genomics">
        <title>Intraspecific diversification of the crop wild relative Brassica cretica Lam. using demographic model selection.</title>
        <authorList>
            <person name="Kioukis A."/>
            <person name="Michalopoulou V.A."/>
            <person name="Briers L."/>
            <person name="Pirintsos S."/>
            <person name="Studholme D.J."/>
            <person name="Pavlidis P."/>
            <person name="Sarris P.F."/>
        </authorList>
    </citation>
    <scope>NUCLEOTIDE SEQUENCE [LARGE SCALE GENOMIC DNA]</scope>
    <source>
        <strain evidence="2">cv. PFS-1207/04</strain>
    </source>
</reference>
<evidence type="ECO:0008006" key="3">
    <source>
        <dbReference type="Google" id="ProtNLM"/>
    </source>
</evidence>
<organism evidence="1 2">
    <name type="scientific">Brassica cretica</name>
    <name type="common">Mustard</name>
    <dbReference type="NCBI Taxonomy" id="69181"/>
    <lineage>
        <taxon>Eukaryota</taxon>
        <taxon>Viridiplantae</taxon>
        <taxon>Streptophyta</taxon>
        <taxon>Embryophyta</taxon>
        <taxon>Tracheophyta</taxon>
        <taxon>Spermatophyta</taxon>
        <taxon>Magnoliopsida</taxon>
        <taxon>eudicotyledons</taxon>
        <taxon>Gunneridae</taxon>
        <taxon>Pentapetalae</taxon>
        <taxon>rosids</taxon>
        <taxon>malvids</taxon>
        <taxon>Brassicales</taxon>
        <taxon>Brassicaceae</taxon>
        <taxon>Brassiceae</taxon>
        <taxon>Brassica</taxon>
    </lineage>
</organism>